<evidence type="ECO:0000256" key="1">
    <source>
        <dbReference type="SAM" id="MobiDB-lite"/>
    </source>
</evidence>
<protein>
    <submittedName>
        <fullName evidence="3">Uncharacterized protein</fullName>
    </submittedName>
</protein>
<dbReference type="EMBL" id="NIVC01000853">
    <property type="protein sequence ID" value="PAA75960.1"/>
    <property type="molecule type" value="Genomic_DNA"/>
</dbReference>
<dbReference type="Proteomes" id="UP000215902">
    <property type="component" value="Unassembled WGS sequence"/>
</dbReference>
<evidence type="ECO:0000313" key="3">
    <source>
        <dbReference type="EMBL" id="PAA75960.1"/>
    </source>
</evidence>
<sequence>LKRKLLHFSKEGRSNQATEKPAMSRGIAAHLLLALLLLSSTCLQPQPAALAVAVPAADAGDDACQQALRHPRFEELADSDAAQLTAVCASQAAADAAAAAASAASAAVATLLAERRSSGGGGRQLGSRRVRQAKRDFLTSPLFHYSRVRVEPGDQHRAGQILRANIMRYG</sequence>
<feature type="signal peptide" evidence="2">
    <location>
        <begin position="1"/>
        <end position="42"/>
    </location>
</feature>
<organism evidence="3 4">
    <name type="scientific">Macrostomum lignano</name>
    <dbReference type="NCBI Taxonomy" id="282301"/>
    <lineage>
        <taxon>Eukaryota</taxon>
        <taxon>Metazoa</taxon>
        <taxon>Spiralia</taxon>
        <taxon>Lophotrochozoa</taxon>
        <taxon>Platyhelminthes</taxon>
        <taxon>Rhabditophora</taxon>
        <taxon>Macrostomorpha</taxon>
        <taxon>Macrostomida</taxon>
        <taxon>Macrostomidae</taxon>
        <taxon>Macrostomum</taxon>
    </lineage>
</organism>
<name>A0A267FQ69_9PLAT</name>
<keyword evidence="2" id="KW-0732">Signal</keyword>
<feature type="chain" id="PRO_5012130877" evidence="2">
    <location>
        <begin position="43"/>
        <end position="170"/>
    </location>
</feature>
<evidence type="ECO:0000256" key="2">
    <source>
        <dbReference type="SAM" id="SignalP"/>
    </source>
</evidence>
<gene>
    <name evidence="3" type="ORF">BOX15_Mlig017662g3</name>
</gene>
<comment type="caution">
    <text evidence="3">The sequence shown here is derived from an EMBL/GenBank/DDBJ whole genome shotgun (WGS) entry which is preliminary data.</text>
</comment>
<proteinExistence type="predicted"/>
<accession>A0A267FQ69</accession>
<feature type="region of interest" description="Disordered" evidence="1">
    <location>
        <begin position="1"/>
        <end position="21"/>
    </location>
</feature>
<dbReference type="AlphaFoldDB" id="A0A267FQ69"/>
<evidence type="ECO:0000313" key="4">
    <source>
        <dbReference type="Proteomes" id="UP000215902"/>
    </source>
</evidence>
<keyword evidence="4" id="KW-1185">Reference proteome</keyword>
<feature type="non-terminal residue" evidence="3">
    <location>
        <position position="1"/>
    </location>
</feature>
<reference evidence="3 4" key="1">
    <citation type="submission" date="2017-06" db="EMBL/GenBank/DDBJ databases">
        <title>A platform for efficient transgenesis in Macrostomum lignano, a flatworm model organism for stem cell research.</title>
        <authorList>
            <person name="Berezikov E."/>
        </authorList>
    </citation>
    <scope>NUCLEOTIDE SEQUENCE [LARGE SCALE GENOMIC DNA]</scope>
    <source>
        <strain evidence="3">DV1</strain>
        <tissue evidence="3">Whole organism</tissue>
    </source>
</reference>